<gene>
    <name evidence="2" type="ORF">EQZ20_24675</name>
</gene>
<name>A0AAJ4D535_9BACI</name>
<evidence type="ECO:0000313" key="2">
    <source>
        <dbReference type="EMBL" id="QAT68070.1"/>
    </source>
</evidence>
<organism evidence="2 3">
    <name type="scientific">Bacillus glycinifermentans</name>
    <dbReference type="NCBI Taxonomy" id="1664069"/>
    <lineage>
        <taxon>Bacteria</taxon>
        <taxon>Bacillati</taxon>
        <taxon>Bacillota</taxon>
        <taxon>Bacilli</taxon>
        <taxon>Bacillales</taxon>
        <taxon>Bacillaceae</taxon>
        <taxon>Bacillus</taxon>
    </lineage>
</organism>
<sequence length="389" mass="44720">MNISRFNVDFGNSMYMNLIDGYFFELPTNVVELKQEVAEGKFTSSIDDPADLKDRLLVSTEIDGEERFFLVGEIAEKEVLGNNHIKRLHNKVESHIPYVMFLAATAYYQALNGEREDNHVEIEYFQTMLPIWLLKRLNKFSEMQEKMASRFIGSHQIKVLTLGMEKELQITVKDAACRIESEVGRWAIKKDFELNDNDMAEQFKNYDVVACDLGGGTDDLVLLPAGLKAPKSRESFVSNTEAPFLVHLENLRKDKLLEHFDSVRELEKFIYSNIQKSKMERRDGNTGQKFDLTDVIKKSLKEYAEIKIAQIENAFTPPKDKIYKYLYFGGVAEVLEESIRIVTEEKYGRDISESNHIVADNARLLNLYGLEVLSRAEQAKRAEKEAQSI</sequence>
<dbReference type="GeneID" id="39505820"/>
<reference evidence="2 3" key="1">
    <citation type="submission" date="2019-01" db="EMBL/GenBank/DDBJ databases">
        <title>Genome sequence of Bacillus glycinifermentans SRCM103574.</title>
        <authorList>
            <person name="Kong H.-J."/>
            <person name="Jeong S.-Y."/>
            <person name="Jeong D.-Y."/>
        </authorList>
    </citation>
    <scope>NUCLEOTIDE SEQUENCE [LARGE SCALE GENOMIC DNA]</scope>
    <source>
        <strain evidence="2 3">SRCM103574</strain>
        <plasmid evidence="2 3">unnamed1</plasmid>
    </source>
</reference>
<geneLocation type="plasmid" evidence="2 3">
    <name>unnamed1</name>
</geneLocation>
<dbReference type="AlphaFoldDB" id="A0AAJ4D535"/>
<proteinExistence type="predicted"/>
<dbReference type="Pfam" id="PF22128">
    <property type="entry name" value="Alp7A_like_C"/>
    <property type="match status" value="1"/>
</dbReference>
<evidence type="ECO:0000259" key="1">
    <source>
        <dbReference type="Pfam" id="PF22128"/>
    </source>
</evidence>
<dbReference type="CDD" id="cd24023">
    <property type="entry name" value="ASKHA_NBD_ParM_Alp7A-like"/>
    <property type="match status" value="1"/>
</dbReference>
<accession>A0AAJ4D535</accession>
<protein>
    <recommendedName>
        <fullName evidence="1">Alp7A-like C-terminal domain-containing protein</fullName>
    </recommendedName>
</protein>
<evidence type="ECO:0000313" key="3">
    <source>
        <dbReference type="Proteomes" id="UP000288675"/>
    </source>
</evidence>
<dbReference type="Proteomes" id="UP000288675">
    <property type="component" value="Plasmid unnamed1"/>
</dbReference>
<dbReference type="EMBL" id="CP035233">
    <property type="protein sequence ID" value="QAT68070.1"/>
    <property type="molecule type" value="Genomic_DNA"/>
</dbReference>
<dbReference type="RefSeq" id="WP_128748528.1">
    <property type="nucleotide sequence ID" value="NZ_CP035233.1"/>
</dbReference>
<feature type="domain" description="Alp7A-like C-terminal" evidence="1">
    <location>
        <begin position="207"/>
        <end position="361"/>
    </location>
</feature>
<keyword evidence="2" id="KW-0614">Plasmid</keyword>
<dbReference type="InterPro" id="IPR054368">
    <property type="entry name" value="Alp7A-like_C"/>
</dbReference>
<dbReference type="Gene3D" id="3.30.420.40">
    <property type="match status" value="1"/>
</dbReference>